<dbReference type="PROSITE" id="PS50023">
    <property type="entry name" value="LIM_DOMAIN_2"/>
    <property type="match status" value="1"/>
</dbReference>
<name>A0A0D2WPZ4_CAPO3</name>
<dbReference type="PROSITE" id="PS00478">
    <property type="entry name" value="LIM_DOMAIN_1"/>
    <property type="match status" value="1"/>
</dbReference>
<keyword evidence="2 3" id="KW-0862">Zinc</keyword>
<organism evidence="6 7">
    <name type="scientific">Capsaspora owczarzaki (strain ATCC 30864)</name>
    <dbReference type="NCBI Taxonomy" id="595528"/>
    <lineage>
        <taxon>Eukaryota</taxon>
        <taxon>Filasterea</taxon>
        <taxon>Capsaspora</taxon>
    </lineage>
</organism>
<feature type="compositionally biased region" description="Low complexity" evidence="4">
    <location>
        <begin position="103"/>
        <end position="112"/>
    </location>
</feature>
<keyword evidence="1 3" id="KW-0479">Metal-binding</keyword>
<dbReference type="InParanoid" id="A0A0D2WPZ4"/>
<dbReference type="InterPro" id="IPR001781">
    <property type="entry name" value="Znf_LIM"/>
</dbReference>
<dbReference type="Pfam" id="PF00412">
    <property type="entry name" value="LIM"/>
    <property type="match status" value="1"/>
</dbReference>
<dbReference type="EMBL" id="KE346365">
    <property type="protein sequence ID" value="KJE93585.1"/>
    <property type="molecule type" value="Genomic_DNA"/>
</dbReference>
<feature type="compositionally biased region" description="Basic residues" evidence="4">
    <location>
        <begin position="90"/>
        <end position="102"/>
    </location>
</feature>
<evidence type="ECO:0000313" key="7">
    <source>
        <dbReference type="Proteomes" id="UP000008743"/>
    </source>
</evidence>
<evidence type="ECO:0000256" key="2">
    <source>
        <dbReference type="ARBA" id="ARBA00022833"/>
    </source>
</evidence>
<keyword evidence="7" id="KW-1185">Reference proteome</keyword>
<evidence type="ECO:0000256" key="1">
    <source>
        <dbReference type="ARBA" id="ARBA00022723"/>
    </source>
</evidence>
<feature type="region of interest" description="Disordered" evidence="4">
    <location>
        <begin position="90"/>
        <end position="112"/>
    </location>
</feature>
<proteinExistence type="predicted"/>
<keyword evidence="3" id="KW-0440">LIM domain</keyword>
<dbReference type="Gene3D" id="2.10.110.10">
    <property type="entry name" value="Cysteine Rich Protein"/>
    <property type="match status" value="1"/>
</dbReference>
<gene>
    <name evidence="6" type="ORF">CAOG_004350</name>
</gene>
<feature type="domain" description="LIM zinc-binding" evidence="5">
    <location>
        <begin position="23"/>
        <end position="87"/>
    </location>
</feature>
<dbReference type="SMART" id="SM00132">
    <property type="entry name" value="LIM"/>
    <property type="match status" value="1"/>
</dbReference>
<dbReference type="PhylomeDB" id="A0A0D2WPZ4"/>
<evidence type="ECO:0000259" key="5">
    <source>
        <dbReference type="PROSITE" id="PS50023"/>
    </source>
</evidence>
<dbReference type="AlphaFoldDB" id="A0A0D2WPZ4"/>
<accession>A0A0D2WPZ4</accession>
<reference evidence="7" key="1">
    <citation type="submission" date="2011-02" db="EMBL/GenBank/DDBJ databases">
        <title>The Genome Sequence of Capsaspora owczarzaki ATCC 30864.</title>
        <authorList>
            <person name="Russ C."/>
            <person name="Cuomo C."/>
            <person name="Burger G."/>
            <person name="Gray M.W."/>
            <person name="Holland P.W.H."/>
            <person name="King N."/>
            <person name="Lang F.B.F."/>
            <person name="Roger A.J."/>
            <person name="Ruiz-Trillo I."/>
            <person name="Young S.K."/>
            <person name="Zeng Q."/>
            <person name="Gargeya S."/>
            <person name="Alvarado L."/>
            <person name="Berlin A."/>
            <person name="Chapman S.B."/>
            <person name="Chen Z."/>
            <person name="Freedman E."/>
            <person name="Gellesch M."/>
            <person name="Goldberg J."/>
            <person name="Griggs A."/>
            <person name="Gujja S."/>
            <person name="Heilman E."/>
            <person name="Heiman D."/>
            <person name="Howarth C."/>
            <person name="Mehta T."/>
            <person name="Neiman D."/>
            <person name="Pearson M."/>
            <person name="Roberts A."/>
            <person name="Saif S."/>
            <person name="Shea T."/>
            <person name="Shenoy N."/>
            <person name="Sisk P."/>
            <person name="Stolte C."/>
            <person name="Sykes S."/>
            <person name="White J."/>
            <person name="Yandava C."/>
            <person name="Haas B."/>
            <person name="Nusbaum C."/>
            <person name="Birren B."/>
        </authorList>
    </citation>
    <scope>NUCLEOTIDE SEQUENCE</scope>
    <source>
        <strain evidence="7">ATCC 30864</strain>
    </source>
</reference>
<dbReference type="Proteomes" id="UP000008743">
    <property type="component" value="Unassembled WGS sequence"/>
</dbReference>
<evidence type="ECO:0000256" key="4">
    <source>
        <dbReference type="SAM" id="MobiDB-lite"/>
    </source>
</evidence>
<dbReference type="OrthoDB" id="10017054at2759"/>
<evidence type="ECO:0000256" key="3">
    <source>
        <dbReference type="PROSITE-ProRule" id="PRU00125"/>
    </source>
</evidence>
<evidence type="ECO:0000313" key="6">
    <source>
        <dbReference type="EMBL" id="KJE93585.1"/>
    </source>
</evidence>
<sequence length="112" mass="12301">MSSPFPSDNAGSGPSRPTFLDDQRCGSCGKIIQGEFVKLGKKAFHETCVKCAKCTKQLTMSEAFVKVLKQKIRMDGCEFEFGFATHSQLPRHAHRKTRHSAKSAKIAQKAAA</sequence>
<dbReference type="GO" id="GO:0046872">
    <property type="term" value="F:metal ion binding"/>
    <property type="evidence" value="ECO:0007669"/>
    <property type="project" value="UniProtKB-KW"/>
</dbReference>
<protein>
    <recommendedName>
        <fullName evidence="5">LIM zinc-binding domain-containing protein</fullName>
    </recommendedName>
</protein>